<dbReference type="PROSITE" id="PS00099">
    <property type="entry name" value="THIOLASE_3"/>
    <property type="match status" value="1"/>
</dbReference>
<keyword evidence="2" id="KW-0288">FMN</keyword>
<comment type="caution">
    <text evidence="6">The sequence shown here is derived from an EMBL/GenBank/DDBJ whole genome shotgun (WGS) entry which is preliminary data.</text>
</comment>
<evidence type="ECO:0000256" key="4">
    <source>
        <dbReference type="SAM" id="MobiDB-lite"/>
    </source>
</evidence>
<dbReference type="Pfam" id="PF06912">
    <property type="entry name" value="DUF1275"/>
    <property type="match status" value="1"/>
</dbReference>
<evidence type="ECO:0000256" key="5">
    <source>
        <dbReference type="SAM" id="Phobius"/>
    </source>
</evidence>
<evidence type="ECO:0000256" key="2">
    <source>
        <dbReference type="ARBA" id="ARBA00022643"/>
    </source>
</evidence>
<evidence type="ECO:0000256" key="3">
    <source>
        <dbReference type="ARBA" id="ARBA00023002"/>
    </source>
</evidence>
<keyword evidence="5" id="KW-1133">Transmembrane helix</keyword>
<dbReference type="GO" id="GO:0018580">
    <property type="term" value="F:nitronate monooxygenase activity"/>
    <property type="evidence" value="ECO:0007669"/>
    <property type="project" value="InterPro"/>
</dbReference>
<keyword evidence="5" id="KW-0472">Membrane</keyword>
<dbReference type="InterPro" id="IPR013785">
    <property type="entry name" value="Aldolase_TIM"/>
</dbReference>
<feature type="transmembrane region" description="Helical" evidence="5">
    <location>
        <begin position="405"/>
        <end position="425"/>
    </location>
</feature>
<reference evidence="6 7" key="1">
    <citation type="journal article" date="2014" name="Genome Announc.">
        <title>Genome sequence of the basidiomycetous fungus Pseudozyma aphidis DSM70725, an efficient producer of biosurfactant mannosylerythritol lipids.</title>
        <authorList>
            <person name="Lorenz S."/>
            <person name="Guenther M."/>
            <person name="Grumaz C."/>
            <person name="Rupp S."/>
            <person name="Zibek S."/>
            <person name="Sohn K."/>
        </authorList>
    </citation>
    <scope>NUCLEOTIDE SEQUENCE [LARGE SCALE GENOMIC DNA]</scope>
    <source>
        <strain evidence="7">ATCC 32657 / CBS 517.83 / DSM 70725 / JCM 10318 / NBRC 10182 / NRRL Y-7954 / St-0401</strain>
    </source>
</reference>
<feature type="transmembrane region" description="Helical" evidence="5">
    <location>
        <begin position="532"/>
        <end position="549"/>
    </location>
</feature>
<keyword evidence="3" id="KW-0560">Oxidoreductase</keyword>
<sequence length="589" mass="63341">MINTPLTEKLGLRVPLVQGGMQWVGTPALAAAVSNAGALGTLTALTQPSPEALRKAIRETKSLISEDIRKEREGKYGSFAVNITLLPSINPPDYVGYAKAALEEGVRIFETAGNNPGEVIKVVKAAGAYVIHKCTAVRHARSAERLGADMLSIDGFECAGHPGEDDIGGLVLMARAAEELKIPFIASGGIANGQGLASALALGAVGANMGTRFMCTKEAEIHDNIKRAIVESDERNTTHIFRTLRNTARVFNDEPRDSNRSSSDQSTAGAVTAEPGTVDQPGHDPNKPPDPKRASQEREIELRRQATKEGAVELLGTRDPDSYALQEEHQRKWNAWGLAKSYLNDEIDHTAANVPLAWQAFLTGMVDMLLYSRSQVWLGFQTGNMVQFSSNIAQLIIPGVERQPLLTLLRILSVIGFFLGSLVGFQFGRRIGHQKRSWLILSSVIQSAFLFGGAGILLSRPKNELPSFDWYPGVIVLVAFSMGMQSILAQKLVSPAFATTVAFTATLTQIASDPYLFHLLPSEKTRGRDRRMLAVLALCVGAGVGESLLHTSANLSGGIAISAGFKLVLALLWLVPEGKKSNTAKGSKA</sequence>
<dbReference type="AlphaFoldDB" id="W3VNU5"/>
<dbReference type="SUPFAM" id="SSF51412">
    <property type="entry name" value="Inosine monophosphate dehydrogenase (IMPDH)"/>
    <property type="match status" value="1"/>
</dbReference>
<dbReference type="Gene3D" id="3.20.20.70">
    <property type="entry name" value="Aldolase class I"/>
    <property type="match status" value="1"/>
</dbReference>
<dbReference type="HOGENOM" id="CLU_025642_0_0_1"/>
<dbReference type="PANTHER" id="PTHR32332">
    <property type="entry name" value="2-NITROPROPANE DIOXYGENASE"/>
    <property type="match status" value="1"/>
</dbReference>
<evidence type="ECO:0000313" key="6">
    <source>
        <dbReference type="EMBL" id="ETS63214.1"/>
    </source>
</evidence>
<dbReference type="InterPro" id="IPR020610">
    <property type="entry name" value="Thiolase_AS"/>
</dbReference>
<protein>
    <submittedName>
        <fullName evidence="6">Uncharacterized protein</fullName>
    </submittedName>
</protein>
<feature type="transmembrane region" description="Helical" evidence="5">
    <location>
        <begin position="437"/>
        <end position="458"/>
    </location>
</feature>
<feature type="compositionally biased region" description="Polar residues" evidence="4">
    <location>
        <begin position="260"/>
        <end position="269"/>
    </location>
</feature>
<organism evidence="6 7">
    <name type="scientific">Moesziomyces aphidis</name>
    <name type="common">Pseudozyma aphidis</name>
    <dbReference type="NCBI Taxonomy" id="84754"/>
    <lineage>
        <taxon>Eukaryota</taxon>
        <taxon>Fungi</taxon>
        <taxon>Dikarya</taxon>
        <taxon>Basidiomycota</taxon>
        <taxon>Ustilaginomycotina</taxon>
        <taxon>Ustilaginomycetes</taxon>
        <taxon>Ustilaginales</taxon>
        <taxon>Ustilaginaceae</taxon>
        <taxon>Moesziomyces</taxon>
    </lineage>
</organism>
<accession>W3VNU5</accession>
<feature type="compositionally biased region" description="Basic and acidic residues" evidence="4">
    <location>
        <begin position="281"/>
        <end position="299"/>
    </location>
</feature>
<dbReference type="CDD" id="cd04730">
    <property type="entry name" value="NPD_like"/>
    <property type="match status" value="1"/>
</dbReference>
<evidence type="ECO:0000256" key="1">
    <source>
        <dbReference type="ARBA" id="ARBA00022630"/>
    </source>
</evidence>
<dbReference type="Pfam" id="PF03060">
    <property type="entry name" value="NMO"/>
    <property type="match status" value="1"/>
</dbReference>
<dbReference type="EMBL" id="AWNI01000009">
    <property type="protein sequence ID" value="ETS63214.1"/>
    <property type="molecule type" value="Genomic_DNA"/>
</dbReference>
<dbReference type="PANTHER" id="PTHR32332:SF20">
    <property type="entry name" value="2-NITROPROPANE DIOXYGENASE-LIKE PROTEIN"/>
    <property type="match status" value="1"/>
</dbReference>
<evidence type="ECO:0000313" key="7">
    <source>
        <dbReference type="Proteomes" id="UP000019462"/>
    </source>
</evidence>
<keyword evidence="5" id="KW-0812">Transmembrane</keyword>
<dbReference type="Proteomes" id="UP000019462">
    <property type="component" value="Unassembled WGS sequence"/>
</dbReference>
<feature type="region of interest" description="Disordered" evidence="4">
    <location>
        <begin position="251"/>
        <end position="299"/>
    </location>
</feature>
<keyword evidence="1" id="KW-0285">Flavoprotein</keyword>
<gene>
    <name evidence="6" type="ORF">PaG_02999</name>
</gene>
<feature type="transmembrane region" description="Helical" evidence="5">
    <location>
        <begin position="555"/>
        <end position="575"/>
    </location>
</feature>
<dbReference type="GO" id="GO:0016747">
    <property type="term" value="F:acyltransferase activity, transferring groups other than amino-acyl groups"/>
    <property type="evidence" value="ECO:0007669"/>
    <property type="project" value="InterPro"/>
</dbReference>
<proteinExistence type="predicted"/>
<feature type="transmembrane region" description="Helical" evidence="5">
    <location>
        <begin position="470"/>
        <end position="489"/>
    </location>
</feature>
<dbReference type="InterPro" id="IPR010699">
    <property type="entry name" value="DUF1275"/>
</dbReference>
<keyword evidence="7" id="KW-1185">Reference proteome</keyword>
<dbReference type="InterPro" id="IPR004136">
    <property type="entry name" value="NMO"/>
</dbReference>
<name>W3VNU5_MOEAP</name>
<dbReference type="OrthoDB" id="412383at2759"/>